<dbReference type="AlphaFoldDB" id="A0A645CNB9"/>
<proteinExistence type="predicted"/>
<reference evidence="1" key="1">
    <citation type="submission" date="2019-08" db="EMBL/GenBank/DDBJ databases">
        <authorList>
            <person name="Kucharzyk K."/>
            <person name="Murdoch R.W."/>
            <person name="Higgins S."/>
            <person name="Loffler F."/>
        </authorList>
    </citation>
    <scope>NUCLEOTIDE SEQUENCE</scope>
</reference>
<dbReference type="EMBL" id="VSSQ01028621">
    <property type="protein sequence ID" value="MPM78408.1"/>
    <property type="molecule type" value="Genomic_DNA"/>
</dbReference>
<sequence length="104" mass="12090">MDLERLDIIIMGEHNSLGLTGCSRRINDGCQIGTFKLTQPGINKRQRFGIISGSDKIIKIDGRFIFGFQHYIPVKDNDLFQDRTFLLYFICVVVLELFTYKYHL</sequence>
<name>A0A645CNB9_9ZZZZ</name>
<protein>
    <submittedName>
        <fullName evidence="1">Uncharacterized protein</fullName>
    </submittedName>
</protein>
<comment type="caution">
    <text evidence="1">The sequence shown here is derived from an EMBL/GenBank/DDBJ whole genome shotgun (WGS) entry which is preliminary data.</text>
</comment>
<organism evidence="1">
    <name type="scientific">bioreactor metagenome</name>
    <dbReference type="NCBI Taxonomy" id="1076179"/>
    <lineage>
        <taxon>unclassified sequences</taxon>
        <taxon>metagenomes</taxon>
        <taxon>ecological metagenomes</taxon>
    </lineage>
</organism>
<gene>
    <name evidence="1" type="ORF">SDC9_125419</name>
</gene>
<accession>A0A645CNB9</accession>
<evidence type="ECO:0000313" key="1">
    <source>
        <dbReference type="EMBL" id="MPM78408.1"/>
    </source>
</evidence>